<protein>
    <submittedName>
        <fullName evidence="2">Uncharacterized protein</fullName>
    </submittedName>
</protein>
<evidence type="ECO:0000313" key="3">
    <source>
        <dbReference type="Proteomes" id="UP000823388"/>
    </source>
</evidence>
<evidence type="ECO:0000256" key="1">
    <source>
        <dbReference type="SAM" id="MobiDB-lite"/>
    </source>
</evidence>
<sequence length="180" mass="19130">MESPPSAPACDGFPFPSLCTITGNHAIFHSDPFFQPPEITHPSALSCELRPLASSPSPSPLRRRSGPGGAAAHDQHGRAGGCAAPVVCRRRVGLGWTAALLPHLRRASPGPAALFPGRNRPIFGRSEKPCRRSRLPHVDGLLLVLLRPNRPPRFPGVPQPAASDVRVVLPLLVDVSPKQG</sequence>
<dbReference type="AlphaFoldDB" id="A0A8T0NH75"/>
<accession>A0A8T0NH75</accession>
<name>A0A8T0NH75_PANVG</name>
<feature type="region of interest" description="Disordered" evidence="1">
    <location>
        <begin position="49"/>
        <end position="80"/>
    </location>
</feature>
<keyword evidence="3" id="KW-1185">Reference proteome</keyword>
<comment type="caution">
    <text evidence="2">The sequence shown here is derived from an EMBL/GenBank/DDBJ whole genome shotgun (WGS) entry which is preliminary data.</text>
</comment>
<dbReference type="EMBL" id="CM029053">
    <property type="protein sequence ID" value="KAG2548198.1"/>
    <property type="molecule type" value="Genomic_DNA"/>
</dbReference>
<evidence type="ECO:0000313" key="2">
    <source>
        <dbReference type="EMBL" id="KAG2548198.1"/>
    </source>
</evidence>
<reference evidence="2" key="1">
    <citation type="submission" date="2020-05" db="EMBL/GenBank/DDBJ databases">
        <title>WGS assembly of Panicum virgatum.</title>
        <authorList>
            <person name="Lovell J.T."/>
            <person name="Jenkins J."/>
            <person name="Shu S."/>
            <person name="Juenger T.E."/>
            <person name="Schmutz J."/>
        </authorList>
    </citation>
    <scope>NUCLEOTIDE SEQUENCE</scope>
    <source>
        <strain evidence="2">AP13</strain>
    </source>
</reference>
<gene>
    <name evidence="2" type="ORF">PVAP13_9KG151540</name>
</gene>
<organism evidence="2 3">
    <name type="scientific">Panicum virgatum</name>
    <name type="common">Blackwell switchgrass</name>
    <dbReference type="NCBI Taxonomy" id="38727"/>
    <lineage>
        <taxon>Eukaryota</taxon>
        <taxon>Viridiplantae</taxon>
        <taxon>Streptophyta</taxon>
        <taxon>Embryophyta</taxon>
        <taxon>Tracheophyta</taxon>
        <taxon>Spermatophyta</taxon>
        <taxon>Magnoliopsida</taxon>
        <taxon>Liliopsida</taxon>
        <taxon>Poales</taxon>
        <taxon>Poaceae</taxon>
        <taxon>PACMAD clade</taxon>
        <taxon>Panicoideae</taxon>
        <taxon>Panicodae</taxon>
        <taxon>Paniceae</taxon>
        <taxon>Panicinae</taxon>
        <taxon>Panicum</taxon>
        <taxon>Panicum sect. Hiantes</taxon>
    </lineage>
</organism>
<proteinExistence type="predicted"/>
<dbReference type="Proteomes" id="UP000823388">
    <property type="component" value="Chromosome 9K"/>
</dbReference>